<evidence type="ECO:0000256" key="5">
    <source>
        <dbReference type="ARBA" id="ARBA00022741"/>
    </source>
</evidence>
<keyword evidence="11" id="KW-1185">Reference proteome</keyword>
<evidence type="ECO:0000313" key="11">
    <source>
        <dbReference type="Proteomes" id="UP000192368"/>
    </source>
</evidence>
<keyword evidence="4 8" id="KW-0808">Transferase</keyword>
<dbReference type="InterPro" id="IPR001057">
    <property type="entry name" value="Glu/AcGlu_kinase"/>
</dbReference>
<dbReference type="CDD" id="cd04242">
    <property type="entry name" value="AAK_G5K_ProB"/>
    <property type="match status" value="1"/>
</dbReference>
<dbReference type="PROSITE" id="PS00902">
    <property type="entry name" value="GLUTAMATE_5_KINASE"/>
    <property type="match status" value="1"/>
</dbReference>
<evidence type="ECO:0000256" key="6">
    <source>
        <dbReference type="ARBA" id="ARBA00022777"/>
    </source>
</evidence>
<evidence type="ECO:0000256" key="8">
    <source>
        <dbReference type="HAMAP-Rule" id="MF_00456"/>
    </source>
</evidence>
<dbReference type="InterPro" id="IPR019797">
    <property type="entry name" value="Glutamate_5-kinase_CS"/>
</dbReference>
<dbReference type="OrthoDB" id="9804434at2"/>
<evidence type="ECO:0000256" key="3">
    <source>
        <dbReference type="ARBA" id="ARBA00022650"/>
    </source>
</evidence>
<evidence type="ECO:0000259" key="9">
    <source>
        <dbReference type="Pfam" id="PF00696"/>
    </source>
</evidence>
<comment type="subcellular location">
    <subcellularLocation>
        <location evidence="8">Cytoplasm</location>
    </subcellularLocation>
</comment>
<evidence type="ECO:0000256" key="7">
    <source>
        <dbReference type="ARBA" id="ARBA00022840"/>
    </source>
</evidence>
<dbReference type="InterPro" id="IPR041739">
    <property type="entry name" value="G5K_ProB"/>
</dbReference>
<keyword evidence="3 8" id="KW-0641">Proline biosynthesis</keyword>
<proteinExistence type="inferred from homology"/>
<organism evidence="10 11">
    <name type="scientific">Peptoniphilus asaccharolyticus DSM 20463</name>
    <dbReference type="NCBI Taxonomy" id="573058"/>
    <lineage>
        <taxon>Bacteria</taxon>
        <taxon>Bacillati</taxon>
        <taxon>Bacillota</taxon>
        <taxon>Tissierellia</taxon>
        <taxon>Tissierellales</taxon>
        <taxon>Peptoniphilaceae</taxon>
        <taxon>Peptoniphilus</taxon>
    </lineage>
</organism>
<dbReference type="FunFam" id="3.40.1160.10:FF:000018">
    <property type="entry name" value="Glutamate 5-kinase"/>
    <property type="match status" value="1"/>
</dbReference>
<feature type="binding site" evidence="8">
    <location>
        <begin position="215"/>
        <end position="221"/>
    </location>
    <ligand>
        <name>ATP</name>
        <dbReference type="ChEBI" id="CHEBI:30616"/>
    </ligand>
</feature>
<evidence type="ECO:0000256" key="4">
    <source>
        <dbReference type="ARBA" id="ARBA00022679"/>
    </source>
</evidence>
<keyword evidence="2 8" id="KW-0028">Amino-acid biosynthesis</keyword>
<reference evidence="11" key="1">
    <citation type="submission" date="2017-04" db="EMBL/GenBank/DDBJ databases">
        <authorList>
            <person name="Varghese N."/>
            <person name="Submissions S."/>
        </authorList>
    </citation>
    <scope>NUCLEOTIDE SEQUENCE [LARGE SCALE GENOMIC DNA]</scope>
    <source>
        <strain evidence="11">DSM 20463</strain>
    </source>
</reference>
<comment type="catalytic activity">
    <reaction evidence="8">
        <text>L-glutamate + ATP = L-glutamyl 5-phosphate + ADP</text>
        <dbReference type="Rhea" id="RHEA:14877"/>
        <dbReference type="ChEBI" id="CHEBI:29985"/>
        <dbReference type="ChEBI" id="CHEBI:30616"/>
        <dbReference type="ChEBI" id="CHEBI:58274"/>
        <dbReference type="ChEBI" id="CHEBI:456216"/>
        <dbReference type="EC" id="2.7.2.11"/>
    </reaction>
</comment>
<accession>A0A1W1UUZ6</accession>
<protein>
    <recommendedName>
        <fullName evidence="8">Glutamate 5-kinase</fullName>
        <ecNumber evidence="8">2.7.2.11</ecNumber>
    </recommendedName>
    <alternativeName>
        <fullName evidence="8">Gamma-glutamyl kinase</fullName>
        <shortName evidence="8">GK</shortName>
    </alternativeName>
</protein>
<keyword evidence="1 8" id="KW-0963">Cytoplasm</keyword>
<dbReference type="InterPro" id="IPR001048">
    <property type="entry name" value="Asp/Glu/Uridylate_kinase"/>
</dbReference>
<dbReference type="EMBL" id="FWWR01000009">
    <property type="protein sequence ID" value="SMB84860.1"/>
    <property type="molecule type" value="Genomic_DNA"/>
</dbReference>
<dbReference type="GO" id="GO:0004349">
    <property type="term" value="F:glutamate 5-kinase activity"/>
    <property type="evidence" value="ECO:0007669"/>
    <property type="project" value="UniProtKB-UniRule"/>
</dbReference>
<dbReference type="InterPro" id="IPR005715">
    <property type="entry name" value="Glu_5kinase/COase_Synthase"/>
</dbReference>
<dbReference type="EC" id="2.7.2.11" evidence="8"/>
<comment type="function">
    <text evidence="8">Catalyzes the transfer of a phosphate group to glutamate to form L-glutamate 5-phosphate.</text>
</comment>
<keyword evidence="6 8" id="KW-0418">Kinase</keyword>
<dbReference type="Pfam" id="PF00696">
    <property type="entry name" value="AA_kinase"/>
    <property type="match status" value="1"/>
</dbReference>
<evidence type="ECO:0000256" key="1">
    <source>
        <dbReference type="ARBA" id="ARBA00022490"/>
    </source>
</evidence>
<feature type="binding site" evidence="8">
    <location>
        <position position="153"/>
    </location>
    <ligand>
        <name>substrate</name>
    </ligand>
</feature>
<dbReference type="PANTHER" id="PTHR43654:SF1">
    <property type="entry name" value="ISOPENTENYL PHOSPHATE KINASE"/>
    <property type="match status" value="1"/>
</dbReference>
<dbReference type="InterPro" id="IPR011529">
    <property type="entry name" value="Glu_5kinase"/>
</dbReference>
<feature type="binding site" evidence="8">
    <location>
        <begin position="173"/>
        <end position="174"/>
    </location>
    <ligand>
        <name>ATP</name>
        <dbReference type="ChEBI" id="CHEBI:30616"/>
    </ligand>
</feature>
<dbReference type="GO" id="GO:0005524">
    <property type="term" value="F:ATP binding"/>
    <property type="evidence" value="ECO:0007669"/>
    <property type="project" value="UniProtKB-KW"/>
</dbReference>
<dbReference type="RefSeq" id="WP_084230369.1">
    <property type="nucleotide sequence ID" value="NZ_FWWR01000009.1"/>
</dbReference>
<feature type="binding site" evidence="8">
    <location>
        <position position="54"/>
    </location>
    <ligand>
        <name>substrate</name>
    </ligand>
</feature>
<keyword evidence="7 8" id="KW-0067">ATP-binding</keyword>
<keyword evidence="5 8" id="KW-0547">Nucleotide-binding</keyword>
<gene>
    <name evidence="8" type="primary">proB</name>
    <name evidence="10" type="ORF">SAMN00017477_0716</name>
</gene>
<dbReference type="STRING" id="573058.SAMN00017477_0716"/>
<comment type="similarity">
    <text evidence="8">Belongs to the glutamate 5-kinase family.</text>
</comment>
<evidence type="ECO:0000256" key="2">
    <source>
        <dbReference type="ARBA" id="ARBA00022605"/>
    </source>
</evidence>
<dbReference type="SUPFAM" id="SSF53633">
    <property type="entry name" value="Carbamate kinase-like"/>
    <property type="match status" value="1"/>
</dbReference>
<evidence type="ECO:0000313" key="10">
    <source>
        <dbReference type="EMBL" id="SMB84860.1"/>
    </source>
</evidence>
<dbReference type="AlphaFoldDB" id="A0A1W1UUZ6"/>
<dbReference type="InterPro" id="IPR036393">
    <property type="entry name" value="AceGlu_kinase-like_sf"/>
</dbReference>
<dbReference type="GO" id="GO:0005829">
    <property type="term" value="C:cytosol"/>
    <property type="evidence" value="ECO:0007669"/>
    <property type="project" value="TreeGrafter"/>
</dbReference>
<dbReference type="NCBIfam" id="TIGR01027">
    <property type="entry name" value="proB"/>
    <property type="match status" value="1"/>
</dbReference>
<dbReference type="PIRSF" id="PIRSF000729">
    <property type="entry name" value="GK"/>
    <property type="match status" value="1"/>
</dbReference>
<feature type="domain" description="Aspartate/glutamate/uridylate kinase" evidence="9">
    <location>
        <begin position="9"/>
        <end position="239"/>
    </location>
</feature>
<dbReference type="PRINTS" id="PR00474">
    <property type="entry name" value="GLU5KINASE"/>
</dbReference>
<dbReference type="HAMAP" id="MF_00456">
    <property type="entry name" value="ProB"/>
    <property type="match status" value="1"/>
</dbReference>
<dbReference type="GO" id="GO:0055129">
    <property type="term" value="P:L-proline biosynthetic process"/>
    <property type="evidence" value="ECO:0007669"/>
    <property type="project" value="UniProtKB-UniRule"/>
</dbReference>
<dbReference type="Proteomes" id="UP000192368">
    <property type="component" value="Unassembled WGS sequence"/>
</dbReference>
<dbReference type="UniPathway" id="UPA00098">
    <property type="reaction ID" value="UER00359"/>
</dbReference>
<sequence>MREFSNRLKKIVIKIGSSSITHENGAVNIERIEELAKEISNIQDKGISVVLVSSGAIACGAKQLGMEKRPRDTIGKQATSAVGQVALMNTYNRAFGEYGYRVGQVLLTKMIETDEQMSGNARNTFDQLMKMEVVPIVNENDTISTFEIMFGDNDTLSAVVARLIDADLLILLSDIDGLYTDDPNKNPDAELIREVNIIDDKLISMAKGSDSSVGTGGMATKIKACTMCMEKGIDVVISNSDDLKNIRRIVKGEEVGTIFKG</sequence>
<feature type="binding site" evidence="8">
    <location>
        <position position="14"/>
    </location>
    <ligand>
        <name>ATP</name>
        <dbReference type="ChEBI" id="CHEBI:30616"/>
    </ligand>
</feature>
<name>A0A1W1UUZ6_PEPAS</name>
<dbReference type="PANTHER" id="PTHR43654">
    <property type="entry name" value="GLUTAMATE 5-KINASE"/>
    <property type="match status" value="1"/>
</dbReference>
<comment type="pathway">
    <text evidence="8">Amino-acid biosynthesis; L-proline biosynthesis; L-glutamate 5-semialdehyde from L-glutamate: step 1/2.</text>
</comment>
<dbReference type="Gene3D" id="3.40.1160.10">
    <property type="entry name" value="Acetylglutamate kinase-like"/>
    <property type="match status" value="1"/>
</dbReference>
<feature type="binding site" evidence="8">
    <location>
        <position position="141"/>
    </location>
    <ligand>
        <name>substrate</name>
    </ligand>
</feature>